<feature type="transmembrane region" description="Helical" evidence="6">
    <location>
        <begin position="381"/>
        <end position="403"/>
    </location>
</feature>
<feature type="transmembrane region" description="Helical" evidence="6">
    <location>
        <begin position="245"/>
        <end position="270"/>
    </location>
</feature>
<feature type="transmembrane region" description="Helical" evidence="6">
    <location>
        <begin position="590"/>
        <end position="608"/>
    </location>
</feature>
<feature type="transmembrane region" description="Helical" evidence="6">
    <location>
        <begin position="484"/>
        <end position="507"/>
    </location>
</feature>
<dbReference type="GO" id="GO:0005886">
    <property type="term" value="C:plasma membrane"/>
    <property type="evidence" value="ECO:0007669"/>
    <property type="project" value="TreeGrafter"/>
</dbReference>
<proteinExistence type="predicted"/>
<feature type="transmembrane region" description="Helical" evidence="6">
    <location>
        <begin position="309"/>
        <end position="333"/>
    </location>
</feature>
<evidence type="ECO:0000256" key="1">
    <source>
        <dbReference type="ARBA" id="ARBA00004141"/>
    </source>
</evidence>
<evidence type="ECO:0000256" key="4">
    <source>
        <dbReference type="ARBA" id="ARBA00023136"/>
    </source>
</evidence>
<reference evidence="8" key="2">
    <citation type="submission" date="2023-06" db="EMBL/GenBank/DDBJ databases">
        <authorList>
            <person name="Kobayashi Y."/>
            <person name="Kayamori A."/>
            <person name="Aoki K."/>
            <person name="Shiwa Y."/>
            <person name="Fujita N."/>
            <person name="Sugita T."/>
            <person name="Iwasaki W."/>
            <person name="Tanaka N."/>
            <person name="Takashima M."/>
        </authorList>
    </citation>
    <scope>NUCLEOTIDE SEQUENCE</scope>
    <source>
        <strain evidence="8">HIS016</strain>
    </source>
</reference>
<evidence type="ECO:0000256" key="6">
    <source>
        <dbReference type="SAM" id="Phobius"/>
    </source>
</evidence>
<evidence type="ECO:0000256" key="2">
    <source>
        <dbReference type="ARBA" id="ARBA00022692"/>
    </source>
</evidence>
<dbReference type="PROSITE" id="PS50850">
    <property type="entry name" value="MFS"/>
    <property type="match status" value="1"/>
</dbReference>
<feature type="transmembrane region" description="Helical" evidence="6">
    <location>
        <begin position="345"/>
        <end position="369"/>
    </location>
</feature>
<keyword evidence="9" id="KW-1185">Reference proteome</keyword>
<dbReference type="AlphaFoldDB" id="A0AAD3TP95"/>
<accession>A0AAD3TP95</accession>
<comment type="caution">
    <text evidence="8">The sequence shown here is derived from an EMBL/GenBank/DDBJ whole genome shotgun (WGS) entry which is preliminary data.</text>
</comment>
<dbReference type="InterPro" id="IPR020846">
    <property type="entry name" value="MFS_dom"/>
</dbReference>
<evidence type="ECO:0000313" key="9">
    <source>
        <dbReference type="Proteomes" id="UP001222932"/>
    </source>
</evidence>
<gene>
    <name evidence="8" type="ORF">CspeluHIS016_0107500</name>
</gene>
<feature type="transmembrane region" description="Helical" evidence="6">
    <location>
        <begin position="87"/>
        <end position="112"/>
    </location>
</feature>
<dbReference type="InterPro" id="IPR036259">
    <property type="entry name" value="MFS_trans_sf"/>
</dbReference>
<keyword evidence="3 6" id="KW-1133">Transmembrane helix</keyword>
<feature type="domain" description="Major facilitator superfamily (MFS) profile" evidence="7">
    <location>
        <begin position="88"/>
        <end position="612"/>
    </location>
</feature>
<dbReference type="Pfam" id="PF07690">
    <property type="entry name" value="MFS_1"/>
    <property type="match status" value="1"/>
</dbReference>
<comment type="subcellular location">
    <subcellularLocation>
        <location evidence="1">Membrane</location>
        <topology evidence="1">Multi-pass membrane protein</topology>
    </subcellularLocation>
</comment>
<feature type="transmembrane region" description="Helical" evidence="6">
    <location>
        <begin position="124"/>
        <end position="144"/>
    </location>
</feature>
<organism evidence="8 9">
    <name type="scientific">Cutaneotrichosporon spelunceum</name>
    <dbReference type="NCBI Taxonomy" id="1672016"/>
    <lineage>
        <taxon>Eukaryota</taxon>
        <taxon>Fungi</taxon>
        <taxon>Dikarya</taxon>
        <taxon>Basidiomycota</taxon>
        <taxon>Agaricomycotina</taxon>
        <taxon>Tremellomycetes</taxon>
        <taxon>Trichosporonales</taxon>
        <taxon>Trichosporonaceae</taxon>
        <taxon>Cutaneotrichosporon</taxon>
    </lineage>
</organism>
<feature type="region of interest" description="Disordered" evidence="5">
    <location>
        <begin position="21"/>
        <end position="59"/>
    </location>
</feature>
<evidence type="ECO:0000259" key="7">
    <source>
        <dbReference type="PROSITE" id="PS50850"/>
    </source>
</evidence>
<feature type="transmembrane region" description="Helical" evidence="6">
    <location>
        <begin position="156"/>
        <end position="178"/>
    </location>
</feature>
<dbReference type="InterPro" id="IPR011701">
    <property type="entry name" value="MFS"/>
</dbReference>
<dbReference type="PANTHER" id="PTHR23501:SF58">
    <property type="entry name" value="LOW AFFINITY HEME TRANSPORTER STR3"/>
    <property type="match status" value="1"/>
</dbReference>
<dbReference type="Gene3D" id="1.20.1250.20">
    <property type="entry name" value="MFS general substrate transporter like domains"/>
    <property type="match status" value="2"/>
</dbReference>
<name>A0AAD3TP95_9TREE</name>
<dbReference type="PANTHER" id="PTHR23501">
    <property type="entry name" value="MAJOR FACILITATOR SUPERFAMILY"/>
    <property type="match status" value="1"/>
</dbReference>
<evidence type="ECO:0000256" key="3">
    <source>
        <dbReference type="ARBA" id="ARBA00022989"/>
    </source>
</evidence>
<dbReference type="EMBL" id="BTCM01000001">
    <property type="protein sequence ID" value="GMK54164.1"/>
    <property type="molecule type" value="Genomic_DNA"/>
</dbReference>
<dbReference type="SUPFAM" id="SSF103473">
    <property type="entry name" value="MFS general substrate transporter"/>
    <property type="match status" value="2"/>
</dbReference>
<keyword evidence="4 6" id="KW-0472">Membrane</keyword>
<reference evidence="8" key="1">
    <citation type="journal article" date="2023" name="BMC Genomics">
        <title>Chromosome-level genome assemblies of Cutaneotrichosporon spp. (Trichosporonales, Basidiomycota) reveal imbalanced evolution between nucleotide sequences and chromosome synteny.</title>
        <authorList>
            <person name="Kobayashi Y."/>
            <person name="Kayamori A."/>
            <person name="Aoki K."/>
            <person name="Shiwa Y."/>
            <person name="Matsutani M."/>
            <person name="Fujita N."/>
            <person name="Sugita T."/>
            <person name="Iwasaki W."/>
            <person name="Tanaka N."/>
            <person name="Takashima M."/>
        </authorList>
    </citation>
    <scope>NUCLEOTIDE SEQUENCE</scope>
    <source>
        <strain evidence="8">HIS016</strain>
    </source>
</reference>
<sequence length="659" mass="72441">MASTPSANFVIGAGTPEVTKNAAAEVESRPDDVETPSESPTETAAELPQDNTSKGLSRTDSHVSFEQPIGVTKIESLYMVFGKGWKLVLLWLCIVLVAYVWSLAVITTQIYAAFATSFWGKHTIIGLIAVINNLISAVIMPILAKICDMMSRPSGLLISGAFFTLGYVIVAAAPTIHAVVGGEAIYTAGRTGTYQVMHILISDMTPLRWRGVVLGAYALPFVLNGFVAGLITADIRALSGAGGDGWRWGFGMFAIIVPVVIGPAVVVMYWGHHRAKKLGALSLASSSWTRRRLLREEGAEPKRSLKEMLIWLFWQGDVVGLILFAFAFGLILAPPTLEPITEGGYSNASLIAMFAVGAVVFIAFLVWEMFYARSPICPRRLLNPTFLSCLAISFFHFFSGQLTDAYYNSWAYILKPQWSDRDYTFFSNIHNTGLCIFATMAGFLLYFTKRYKYIQLAGIGIRVIGEGLNYMTWQSNHQSDAMLIVAKTIISMGAGIIMTTTAVAAPATVPHRDLAVAMAVLHMVPQLGGSFAGSISASIWNNQVPANLKRYLPELSDKERARVFGNIRSARRQQPHDLVNRAYSEAMRPLFIAAVVSSCVAFVIALFAKEMNLNRRHNIVEEHKEVYLRNKDEVTDQAILEKVEIAENKVRIELSSKGQ</sequence>
<evidence type="ECO:0000313" key="8">
    <source>
        <dbReference type="EMBL" id="GMK54164.1"/>
    </source>
</evidence>
<evidence type="ECO:0000256" key="5">
    <source>
        <dbReference type="SAM" id="MobiDB-lite"/>
    </source>
</evidence>
<dbReference type="GO" id="GO:0022857">
    <property type="term" value="F:transmembrane transporter activity"/>
    <property type="evidence" value="ECO:0007669"/>
    <property type="project" value="InterPro"/>
</dbReference>
<keyword evidence="2 6" id="KW-0812">Transmembrane</keyword>
<feature type="transmembrane region" description="Helical" evidence="6">
    <location>
        <begin position="423"/>
        <end position="446"/>
    </location>
</feature>
<dbReference type="Proteomes" id="UP001222932">
    <property type="component" value="Unassembled WGS sequence"/>
</dbReference>
<feature type="transmembrane region" description="Helical" evidence="6">
    <location>
        <begin position="213"/>
        <end position="233"/>
    </location>
</feature>
<protein>
    <recommendedName>
        <fullName evidence="7">Major facilitator superfamily (MFS) profile domain-containing protein</fullName>
    </recommendedName>
</protein>